<evidence type="ECO:0000256" key="5">
    <source>
        <dbReference type="ARBA" id="ARBA00022475"/>
    </source>
</evidence>
<dbReference type="EMBL" id="PSQE01000008">
    <property type="protein sequence ID" value="RHN41150.1"/>
    <property type="molecule type" value="Genomic_DNA"/>
</dbReference>
<evidence type="ECO:0000256" key="22">
    <source>
        <dbReference type="PROSITE-ProRule" id="PRU10141"/>
    </source>
</evidence>
<gene>
    <name evidence="26" type="ORF">MtrunA17_Chr8g0362961</name>
</gene>
<dbReference type="InterPro" id="IPR000719">
    <property type="entry name" value="Prot_kinase_dom"/>
</dbReference>
<dbReference type="FunFam" id="1.10.510.10:FF:000358">
    <property type="entry name" value="Putative leucine-rich repeat receptor-like serine/threonine-protein kinase"/>
    <property type="match status" value="1"/>
</dbReference>
<dbReference type="Gene3D" id="3.30.200.20">
    <property type="entry name" value="Phosphorylase Kinase, domain 1"/>
    <property type="match status" value="1"/>
</dbReference>
<comment type="catalytic activity">
    <reaction evidence="21">
        <text>L-seryl-[protein] + ATP = O-phospho-L-seryl-[protein] + ADP + H(+)</text>
        <dbReference type="Rhea" id="RHEA:17989"/>
        <dbReference type="Rhea" id="RHEA-COMP:9863"/>
        <dbReference type="Rhea" id="RHEA-COMP:11604"/>
        <dbReference type="ChEBI" id="CHEBI:15378"/>
        <dbReference type="ChEBI" id="CHEBI:29999"/>
        <dbReference type="ChEBI" id="CHEBI:30616"/>
        <dbReference type="ChEBI" id="CHEBI:83421"/>
        <dbReference type="ChEBI" id="CHEBI:456216"/>
        <dbReference type="EC" id="2.7.11.1"/>
    </reaction>
</comment>
<keyword evidence="19" id="KW-0325">Glycoprotein</keyword>
<evidence type="ECO:0000256" key="9">
    <source>
        <dbReference type="ARBA" id="ARBA00022679"/>
    </source>
</evidence>
<feature type="binding site" evidence="22">
    <location>
        <position position="973"/>
    </location>
    <ligand>
        <name>ATP</name>
        <dbReference type="ChEBI" id="CHEBI:30616"/>
    </ligand>
</feature>
<dbReference type="Gramene" id="rna47440">
    <property type="protein sequence ID" value="RHN41150.1"/>
    <property type="gene ID" value="gene47440"/>
</dbReference>
<dbReference type="FunFam" id="3.30.200.20:FF:000661">
    <property type="entry name" value="Serine-threonine protein kinase plant-type"/>
    <property type="match status" value="1"/>
</dbReference>
<dbReference type="InterPro" id="IPR003591">
    <property type="entry name" value="Leu-rich_rpt_typical-subtyp"/>
</dbReference>
<feature type="signal peptide" evidence="24">
    <location>
        <begin position="1"/>
        <end position="24"/>
    </location>
</feature>
<dbReference type="Pfam" id="PF00069">
    <property type="entry name" value="Pkinase"/>
    <property type="match status" value="1"/>
</dbReference>
<evidence type="ECO:0000313" key="26">
    <source>
        <dbReference type="EMBL" id="RHN41150.1"/>
    </source>
</evidence>
<dbReference type="Gene3D" id="3.80.10.10">
    <property type="entry name" value="Ribonuclease Inhibitor"/>
    <property type="match status" value="5"/>
</dbReference>
<dbReference type="InterPro" id="IPR055414">
    <property type="entry name" value="LRR_R13L4/SHOC2-like"/>
</dbReference>
<evidence type="ECO:0000256" key="7">
    <source>
        <dbReference type="ARBA" id="ARBA00022553"/>
    </source>
</evidence>
<feature type="domain" description="Protein kinase" evidence="25">
    <location>
        <begin position="945"/>
        <end position="1224"/>
    </location>
</feature>
<protein>
    <recommendedName>
        <fullName evidence="4">non-specific serine/threonine protein kinase</fullName>
        <ecNumber evidence="4">2.7.11.1</ecNumber>
    </recommendedName>
</protein>
<dbReference type="GO" id="GO:0005524">
    <property type="term" value="F:ATP binding"/>
    <property type="evidence" value="ECO:0007669"/>
    <property type="project" value="UniProtKB-UniRule"/>
</dbReference>
<dbReference type="InterPro" id="IPR008271">
    <property type="entry name" value="Ser/Thr_kinase_AS"/>
</dbReference>
<evidence type="ECO:0000256" key="13">
    <source>
        <dbReference type="ARBA" id="ARBA00022741"/>
    </source>
</evidence>
<dbReference type="PROSITE" id="PS50011">
    <property type="entry name" value="PROTEIN_KINASE_DOM"/>
    <property type="match status" value="1"/>
</dbReference>
<proteinExistence type="inferred from homology"/>
<dbReference type="OrthoDB" id="676979at2759"/>
<accession>A0A396GJI4</accession>
<dbReference type="GO" id="GO:0009791">
    <property type="term" value="P:post-embryonic development"/>
    <property type="evidence" value="ECO:0007669"/>
    <property type="project" value="UniProtKB-ARBA"/>
</dbReference>
<evidence type="ECO:0000256" key="12">
    <source>
        <dbReference type="ARBA" id="ARBA00022737"/>
    </source>
</evidence>
<dbReference type="GO" id="GO:0004674">
    <property type="term" value="F:protein serine/threonine kinase activity"/>
    <property type="evidence" value="ECO:0007669"/>
    <property type="project" value="UniProtKB-KW"/>
</dbReference>
<reference evidence="26" key="1">
    <citation type="journal article" date="2018" name="Nat. Plants">
        <title>Whole-genome landscape of Medicago truncatula symbiotic genes.</title>
        <authorList>
            <person name="Pecrix Y."/>
            <person name="Gamas P."/>
            <person name="Carrere S."/>
        </authorList>
    </citation>
    <scope>NUCLEOTIDE SEQUENCE</scope>
    <source>
        <tissue evidence="26">Leaves</tissue>
    </source>
</reference>
<dbReference type="PROSITE" id="PS51450">
    <property type="entry name" value="LRR"/>
    <property type="match status" value="2"/>
</dbReference>
<evidence type="ECO:0000256" key="1">
    <source>
        <dbReference type="ARBA" id="ARBA00004162"/>
    </source>
</evidence>
<evidence type="ECO:0000256" key="15">
    <source>
        <dbReference type="ARBA" id="ARBA00022840"/>
    </source>
</evidence>
<evidence type="ECO:0000256" key="11">
    <source>
        <dbReference type="ARBA" id="ARBA00022729"/>
    </source>
</evidence>
<dbReference type="Pfam" id="PF13855">
    <property type="entry name" value="LRR_8"/>
    <property type="match status" value="1"/>
</dbReference>
<dbReference type="SUPFAM" id="SSF56112">
    <property type="entry name" value="Protein kinase-like (PK-like)"/>
    <property type="match status" value="1"/>
</dbReference>
<sequence length="1230" mass="136714">MVNLLSCLLLIVLLSLHCFVACLAANIKNITTDQHVLLAFKSLITSDPYDMLANNWSTSSSVCNWVGVTCDERHNRVHSLILQNMSLRGTVSPNLGNLSFLVILDLKNNSFGGQFPTEVCRLRRLKVLHISYNEFEGGIPAALWDLSQLQYLYLGANNFTGFIPESIGNLRWLKELDTSNNRLSGPIPQTISNMSSLEVLHLFSNYFSGEIPSLNNMTSLKVVKFGVNNLNGRLPNDFFNQLPQLQIFTLHNNQFEGSIPQSIGNCTSLLYLSLSSNFLTGDISSIFKFNNSLLQDLYLSYNNLSGNLPSNICHGLPNLRIFHIYHNDISGEMPTIWHQCEEMEGLDLSFNSFNKGPMPGGIRNMTKLQQLYLMGNNLEGEIPSFNSMTSLRVVKFSYNNLNGNLPNDFFNQLPQLENCNLHNNQFEGSIPRSIGNCTSLIYINLASNFLTGTIPEEIGYLDKLEVLYLSNNSLSGSIPSKIFNLSSLIDLGVEQNSLSGTIPLNTGYSLPNLQRLHLYQNNFVGNIPNNIFNSSKLRQIALDENAFSGNLPNTAFGDLRFLEMFFIYNNKLTIEDSHQFFTSLTNCRYLKYLDLSGNHISNLPKSIGNITSEYIRAESCGIGGYIPLEVGNMTNLLSFDLFNNNINGPIPRSVKRLEKLQVLSLGYNALKGSFIDELCLIKSLGELYLENNKLSGVLPTCLGNMTSLRILNVGSNNLNSKIPSSLWGLTDILILDLSSNAFIGDFPPDIGNLRELVILDLSRNQISSNIPTTISSLQNLQNLSLAHNKLNGSIPASLNGMVSLISLDLSQNMLTGVIPKSLESLLYLQNINFSYNRLQGEIPNGGHFKNFTAQSFMHNEALCGDPRLQVPTCGKQVKKWSMEKKLILKCILPIVVSAILVVACIILLKHNKRKKNKTSLERGLSTLGAPRRISYYEIVQATNGFNESNFLGRGGFGSVYQGKLLDGEMIAVKVIDLQSEAKSKSFDAECNAMRNLRHRNMVKIISSCSNLDFKSLVMEFMSNGSVDNWLYSVNHCLNFLQRLNIMIDVASALEYLHHGSSVPVVHCDLKPSNVLLDENMVAHVSDFGIAKLMDEGQSKTHTQTLATIGYLAPEYGSKGIVSVKGDVYSYGIMLMEIFTRRKPTDDMFVAELNLKTWISGSFPNSIMEVLDSNLVQQIGEQIDDILIYMSSIFGLALNCCEDSPEARINIADVIASLIKIKTLVLSASRV</sequence>
<dbReference type="FunFam" id="3.80.10.10:FF:000101">
    <property type="entry name" value="LRR receptor-like serine/threonine-protein kinase ERECTA"/>
    <property type="match status" value="1"/>
</dbReference>
<keyword evidence="17 23" id="KW-0472">Membrane</keyword>
<dbReference type="InterPro" id="IPR017441">
    <property type="entry name" value="Protein_kinase_ATP_BS"/>
</dbReference>
<keyword evidence="16 23" id="KW-1133">Transmembrane helix</keyword>
<evidence type="ECO:0000256" key="4">
    <source>
        <dbReference type="ARBA" id="ARBA00012513"/>
    </source>
</evidence>
<dbReference type="SMART" id="SM00220">
    <property type="entry name" value="S_TKc"/>
    <property type="match status" value="1"/>
</dbReference>
<feature type="chain" id="PRO_5017304111" description="non-specific serine/threonine protein kinase" evidence="24">
    <location>
        <begin position="25"/>
        <end position="1230"/>
    </location>
</feature>
<feature type="transmembrane region" description="Helical" evidence="23">
    <location>
        <begin position="886"/>
        <end position="908"/>
    </location>
</feature>
<dbReference type="Proteomes" id="UP000265566">
    <property type="component" value="Chromosome 8"/>
</dbReference>
<evidence type="ECO:0000256" key="6">
    <source>
        <dbReference type="ARBA" id="ARBA00022527"/>
    </source>
</evidence>
<keyword evidence="14" id="KW-0418">Kinase</keyword>
<evidence type="ECO:0000256" key="17">
    <source>
        <dbReference type="ARBA" id="ARBA00023136"/>
    </source>
</evidence>
<dbReference type="InterPro" id="IPR011009">
    <property type="entry name" value="Kinase-like_dom_sf"/>
</dbReference>
<dbReference type="PANTHER" id="PTHR48053">
    <property type="entry name" value="LEUCINE RICH REPEAT FAMILY PROTEIN, EXPRESSED"/>
    <property type="match status" value="1"/>
</dbReference>
<dbReference type="FunFam" id="3.80.10.10:FF:000233">
    <property type="entry name" value="Leucine-rich repeat receptor-like protein kinase TDR"/>
    <property type="match status" value="1"/>
</dbReference>
<keyword evidence="11 24" id="KW-0732">Signal</keyword>
<comment type="subcellular location">
    <subcellularLocation>
        <location evidence="1">Cell membrane</location>
        <topology evidence="1">Single-pass membrane protein</topology>
    </subcellularLocation>
    <subcellularLocation>
        <location evidence="2">Membrane</location>
        <topology evidence="2">Single-pass type I membrane protein</topology>
    </subcellularLocation>
</comment>
<dbReference type="FunFam" id="3.80.10.10:FF:000095">
    <property type="entry name" value="LRR receptor-like serine/threonine-protein kinase GSO1"/>
    <property type="match status" value="1"/>
</dbReference>
<keyword evidence="6" id="KW-0723">Serine/threonine-protein kinase</keyword>
<dbReference type="PANTHER" id="PTHR48053:SF47">
    <property type="entry name" value="RECEPTOR KINASE-LIKE PROTEIN XA21"/>
    <property type="match status" value="1"/>
</dbReference>
<dbReference type="SMART" id="SM00365">
    <property type="entry name" value="LRR_SD22"/>
    <property type="match status" value="8"/>
</dbReference>
<dbReference type="InterPro" id="IPR032675">
    <property type="entry name" value="LRR_dom_sf"/>
</dbReference>
<keyword evidence="18" id="KW-0675">Receptor</keyword>
<dbReference type="InterPro" id="IPR001611">
    <property type="entry name" value="Leu-rich_rpt"/>
</dbReference>
<dbReference type="Gene3D" id="1.10.510.10">
    <property type="entry name" value="Transferase(Phosphotransferase) domain 1"/>
    <property type="match status" value="1"/>
</dbReference>
<evidence type="ECO:0000256" key="21">
    <source>
        <dbReference type="ARBA" id="ARBA00048679"/>
    </source>
</evidence>
<evidence type="ECO:0000256" key="14">
    <source>
        <dbReference type="ARBA" id="ARBA00022777"/>
    </source>
</evidence>
<keyword evidence="15 22" id="KW-0067">ATP-binding</keyword>
<keyword evidence="7" id="KW-0597">Phosphoprotein</keyword>
<dbReference type="GO" id="GO:0005886">
    <property type="term" value="C:plasma membrane"/>
    <property type="evidence" value="ECO:0007669"/>
    <property type="project" value="UniProtKB-SubCell"/>
</dbReference>
<dbReference type="PROSITE" id="PS00108">
    <property type="entry name" value="PROTEIN_KINASE_ST"/>
    <property type="match status" value="1"/>
</dbReference>
<evidence type="ECO:0000256" key="18">
    <source>
        <dbReference type="ARBA" id="ARBA00023170"/>
    </source>
</evidence>
<evidence type="ECO:0000256" key="3">
    <source>
        <dbReference type="ARBA" id="ARBA00008684"/>
    </source>
</evidence>
<organism evidence="26">
    <name type="scientific">Medicago truncatula</name>
    <name type="common">Barrel medic</name>
    <name type="synonym">Medicago tribuloides</name>
    <dbReference type="NCBI Taxonomy" id="3880"/>
    <lineage>
        <taxon>Eukaryota</taxon>
        <taxon>Viridiplantae</taxon>
        <taxon>Streptophyta</taxon>
        <taxon>Embryophyta</taxon>
        <taxon>Tracheophyta</taxon>
        <taxon>Spermatophyta</taxon>
        <taxon>Magnoliopsida</taxon>
        <taxon>eudicotyledons</taxon>
        <taxon>Gunneridae</taxon>
        <taxon>Pentapetalae</taxon>
        <taxon>rosids</taxon>
        <taxon>fabids</taxon>
        <taxon>Fabales</taxon>
        <taxon>Fabaceae</taxon>
        <taxon>Papilionoideae</taxon>
        <taxon>50 kb inversion clade</taxon>
        <taxon>NPAAA clade</taxon>
        <taxon>Hologalegina</taxon>
        <taxon>IRL clade</taxon>
        <taxon>Trifolieae</taxon>
        <taxon>Medicago</taxon>
    </lineage>
</organism>
<name>A0A396GJI4_MEDTR</name>
<evidence type="ECO:0000256" key="19">
    <source>
        <dbReference type="ARBA" id="ARBA00023180"/>
    </source>
</evidence>
<dbReference type="Pfam" id="PF00560">
    <property type="entry name" value="LRR_1"/>
    <property type="match status" value="9"/>
</dbReference>
<evidence type="ECO:0000256" key="2">
    <source>
        <dbReference type="ARBA" id="ARBA00004479"/>
    </source>
</evidence>
<keyword evidence="5" id="KW-1003">Cell membrane</keyword>
<evidence type="ECO:0000259" key="25">
    <source>
        <dbReference type="PROSITE" id="PS50011"/>
    </source>
</evidence>
<dbReference type="EC" id="2.7.11.1" evidence="4"/>
<evidence type="ECO:0000256" key="20">
    <source>
        <dbReference type="ARBA" id="ARBA00047899"/>
    </source>
</evidence>
<evidence type="ECO:0000256" key="10">
    <source>
        <dbReference type="ARBA" id="ARBA00022692"/>
    </source>
</evidence>
<dbReference type="Pfam" id="PF23598">
    <property type="entry name" value="LRR_14"/>
    <property type="match status" value="1"/>
</dbReference>
<dbReference type="AlphaFoldDB" id="A0A396GJI4"/>
<keyword evidence="12" id="KW-0677">Repeat</keyword>
<dbReference type="Pfam" id="PF08263">
    <property type="entry name" value="LRRNT_2"/>
    <property type="match status" value="1"/>
</dbReference>
<evidence type="ECO:0000256" key="16">
    <source>
        <dbReference type="ARBA" id="ARBA00022989"/>
    </source>
</evidence>
<evidence type="ECO:0000256" key="23">
    <source>
        <dbReference type="SAM" id="Phobius"/>
    </source>
</evidence>
<dbReference type="PROSITE" id="PS00107">
    <property type="entry name" value="PROTEIN_KINASE_ATP"/>
    <property type="match status" value="1"/>
</dbReference>
<evidence type="ECO:0000256" key="24">
    <source>
        <dbReference type="SAM" id="SignalP"/>
    </source>
</evidence>
<comment type="catalytic activity">
    <reaction evidence="20">
        <text>L-threonyl-[protein] + ATP = O-phospho-L-threonyl-[protein] + ADP + H(+)</text>
        <dbReference type="Rhea" id="RHEA:46608"/>
        <dbReference type="Rhea" id="RHEA-COMP:11060"/>
        <dbReference type="Rhea" id="RHEA-COMP:11605"/>
        <dbReference type="ChEBI" id="CHEBI:15378"/>
        <dbReference type="ChEBI" id="CHEBI:30013"/>
        <dbReference type="ChEBI" id="CHEBI:30616"/>
        <dbReference type="ChEBI" id="CHEBI:61977"/>
        <dbReference type="ChEBI" id="CHEBI:456216"/>
        <dbReference type="EC" id="2.7.11.1"/>
    </reaction>
</comment>
<comment type="caution">
    <text evidence="26">The sequence shown here is derived from an EMBL/GenBank/DDBJ whole genome shotgun (WGS) entry which is preliminary data.</text>
</comment>
<keyword evidence="13 22" id="KW-0547">Nucleotide-binding</keyword>
<evidence type="ECO:0000256" key="8">
    <source>
        <dbReference type="ARBA" id="ARBA00022614"/>
    </source>
</evidence>
<dbReference type="InterPro" id="IPR013210">
    <property type="entry name" value="LRR_N_plant-typ"/>
</dbReference>
<dbReference type="SMART" id="SM00369">
    <property type="entry name" value="LRR_TYP"/>
    <property type="match status" value="15"/>
</dbReference>
<keyword evidence="9 26" id="KW-0808">Transferase</keyword>
<comment type="similarity">
    <text evidence="3">Belongs to the protein kinase superfamily. Ser/Thr protein kinase family.</text>
</comment>
<dbReference type="InterPro" id="IPR051716">
    <property type="entry name" value="Plant_RL_S/T_kinase"/>
</dbReference>
<keyword evidence="8" id="KW-0433">Leucine-rich repeat</keyword>
<dbReference type="SUPFAM" id="SSF52058">
    <property type="entry name" value="L domain-like"/>
    <property type="match status" value="3"/>
</dbReference>
<keyword evidence="10 23" id="KW-0812">Transmembrane</keyword>